<feature type="compositionally biased region" description="Basic residues" evidence="2">
    <location>
        <begin position="30"/>
        <end position="60"/>
    </location>
</feature>
<feature type="domain" description="Metaxin glutathione S-transferase" evidence="3">
    <location>
        <begin position="276"/>
        <end position="338"/>
    </location>
</feature>
<evidence type="ECO:0000313" key="6">
    <source>
        <dbReference type="Proteomes" id="UP000094527"/>
    </source>
</evidence>
<accession>A0A1D2MZG7</accession>
<dbReference type="SUPFAM" id="SSF47616">
    <property type="entry name" value="GST C-terminal domain-like"/>
    <property type="match status" value="1"/>
</dbReference>
<reference evidence="5 6" key="1">
    <citation type="journal article" date="2016" name="Genome Biol. Evol.">
        <title>Gene Family Evolution Reflects Adaptation to Soil Environmental Stressors in the Genome of the Collembolan Orchesella cincta.</title>
        <authorList>
            <person name="Faddeeva-Vakhrusheva A."/>
            <person name="Derks M.F."/>
            <person name="Anvar S.Y."/>
            <person name="Agamennone V."/>
            <person name="Suring W."/>
            <person name="Smit S."/>
            <person name="van Straalen N.M."/>
            <person name="Roelofs D."/>
        </authorList>
    </citation>
    <scope>NUCLEOTIDE SEQUENCE [LARGE SCALE GENOMIC DNA]</scope>
    <source>
        <tissue evidence="5">Mixed pool</tissue>
    </source>
</reference>
<dbReference type="Pfam" id="PF17171">
    <property type="entry name" value="GST_C_6"/>
    <property type="match status" value="1"/>
</dbReference>
<dbReference type="Pfam" id="PF17172">
    <property type="entry name" value="GST_N_4"/>
    <property type="match status" value="1"/>
</dbReference>
<dbReference type="SFLD" id="SFLDG01200">
    <property type="entry name" value="SUF1.1"/>
    <property type="match status" value="1"/>
</dbReference>
<name>A0A1D2MZG7_ORCCI</name>
<organism evidence="5 6">
    <name type="scientific">Orchesella cincta</name>
    <name type="common">Springtail</name>
    <name type="synonym">Podura cincta</name>
    <dbReference type="NCBI Taxonomy" id="48709"/>
    <lineage>
        <taxon>Eukaryota</taxon>
        <taxon>Metazoa</taxon>
        <taxon>Ecdysozoa</taxon>
        <taxon>Arthropoda</taxon>
        <taxon>Hexapoda</taxon>
        <taxon>Collembola</taxon>
        <taxon>Entomobryomorpha</taxon>
        <taxon>Entomobryoidea</taxon>
        <taxon>Orchesellidae</taxon>
        <taxon>Orchesellinae</taxon>
        <taxon>Orchesella</taxon>
    </lineage>
</organism>
<dbReference type="AlphaFoldDB" id="A0A1D2MZG7"/>
<sequence length="407" mass="47791">MTCCEKAIKPAAKPHHRHHPQLLWKIERDKKRRSSKCQPKLKARELRSRRRSRRKRRQKRLMMNLQLKKLKKPREVRRRREEAAAAEKKEAAPPPPRVHKQDFQKDVVYLYQFCRTPVLPSLSPYCLKVETWMRLTGVNYENVDHKLKFRSSKGQLPFVELNGEEIGDSAVIISKLSQYFGIDPDAQLTKEEKNVSHALISMIENHLCWVYVYWRSKYPDVMIKGCKLSLQHALNSRIPNAILNVVFKLTYSRKGAKKVKAHGLGVHSAEEVLEFGKQDLRVLEETLGDKQFFFGDKPSNLDIVAFAHLSQIANVDKCVEYDLRDWMEENCPHLMGLLGRLRERCYPDWEAITSTLKMNTHLPEPEPEKEEEKESKEKEATKEKEPEKEKEEIKEEKKEETKEDENK</sequence>
<keyword evidence="6" id="KW-1185">Reference proteome</keyword>
<dbReference type="CDD" id="cd03080">
    <property type="entry name" value="GST_N_Metaxin_like"/>
    <property type="match status" value="1"/>
</dbReference>
<dbReference type="PANTHER" id="PTHR12289:SF41">
    <property type="entry name" value="FAILED AXON CONNECTIONS-RELATED"/>
    <property type="match status" value="1"/>
</dbReference>
<feature type="region of interest" description="Disordered" evidence="2">
    <location>
        <begin position="356"/>
        <end position="407"/>
    </location>
</feature>
<evidence type="ECO:0000259" key="4">
    <source>
        <dbReference type="Pfam" id="PF17172"/>
    </source>
</evidence>
<comment type="similarity">
    <text evidence="1">Belongs to the FAX family.</text>
</comment>
<dbReference type="SUPFAM" id="SSF52833">
    <property type="entry name" value="Thioredoxin-like"/>
    <property type="match status" value="1"/>
</dbReference>
<dbReference type="SFLD" id="SFLDS00019">
    <property type="entry name" value="Glutathione_Transferase_(cytos"/>
    <property type="match status" value="1"/>
</dbReference>
<dbReference type="SFLD" id="SFLDG01180">
    <property type="entry name" value="SUF1"/>
    <property type="match status" value="1"/>
</dbReference>
<evidence type="ECO:0000259" key="3">
    <source>
        <dbReference type="Pfam" id="PF17171"/>
    </source>
</evidence>
<evidence type="ECO:0000256" key="1">
    <source>
        <dbReference type="ARBA" id="ARBA00006475"/>
    </source>
</evidence>
<feature type="compositionally biased region" description="Basic and acidic residues" evidence="2">
    <location>
        <begin position="78"/>
        <end position="91"/>
    </location>
</feature>
<dbReference type="OrthoDB" id="5809458at2759"/>
<proteinExistence type="inferred from homology"/>
<dbReference type="InterPro" id="IPR012336">
    <property type="entry name" value="Thioredoxin-like_fold"/>
</dbReference>
<dbReference type="Gene3D" id="1.20.1050.10">
    <property type="match status" value="1"/>
</dbReference>
<comment type="caution">
    <text evidence="5">The sequence shown here is derived from an EMBL/GenBank/DDBJ whole genome shotgun (WGS) entry which is preliminary data.</text>
</comment>
<dbReference type="PANTHER" id="PTHR12289">
    <property type="entry name" value="METAXIN RELATED"/>
    <property type="match status" value="1"/>
</dbReference>
<evidence type="ECO:0000256" key="2">
    <source>
        <dbReference type="SAM" id="MobiDB-lite"/>
    </source>
</evidence>
<feature type="compositionally biased region" description="Basic and acidic residues" evidence="2">
    <location>
        <begin position="363"/>
        <end position="407"/>
    </location>
</feature>
<dbReference type="OMA" id="CFPDWED"/>
<protein>
    <recommendedName>
        <fullName evidence="7">Failed axon connections</fullName>
    </recommendedName>
</protein>
<dbReference type="EMBL" id="LJIJ01000354">
    <property type="protein sequence ID" value="ODM98436.1"/>
    <property type="molecule type" value="Genomic_DNA"/>
</dbReference>
<feature type="region of interest" description="Disordered" evidence="2">
    <location>
        <begin position="28"/>
        <end position="99"/>
    </location>
</feature>
<dbReference type="Proteomes" id="UP000094527">
    <property type="component" value="Unassembled WGS sequence"/>
</dbReference>
<gene>
    <name evidence="5" type="ORF">Ocin01_08244</name>
</gene>
<evidence type="ECO:0008006" key="7">
    <source>
        <dbReference type="Google" id="ProtNLM"/>
    </source>
</evidence>
<feature type="compositionally biased region" description="Basic residues" evidence="2">
    <location>
        <begin position="68"/>
        <end position="77"/>
    </location>
</feature>
<dbReference type="GO" id="GO:0005737">
    <property type="term" value="C:cytoplasm"/>
    <property type="evidence" value="ECO:0007669"/>
    <property type="project" value="TreeGrafter"/>
</dbReference>
<dbReference type="InterPro" id="IPR033468">
    <property type="entry name" value="Metaxin_GST"/>
</dbReference>
<feature type="domain" description="Thioredoxin-like fold" evidence="4">
    <location>
        <begin position="124"/>
        <end position="219"/>
    </location>
</feature>
<dbReference type="InterPro" id="IPR026928">
    <property type="entry name" value="FAX/IsoI-like"/>
</dbReference>
<dbReference type="InterPro" id="IPR036249">
    <property type="entry name" value="Thioredoxin-like_sf"/>
</dbReference>
<evidence type="ECO:0000313" key="5">
    <source>
        <dbReference type="EMBL" id="ODM98436.1"/>
    </source>
</evidence>
<dbReference type="InterPro" id="IPR050931">
    <property type="entry name" value="Mito_Protein_Transport_Metaxin"/>
</dbReference>
<dbReference type="InterPro" id="IPR036282">
    <property type="entry name" value="Glutathione-S-Trfase_C_sf"/>
</dbReference>
<dbReference type="CDD" id="cd03193">
    <property type="entry name" value="GST_C_Metaxin"/>
    <property type="match status" value="1"/>
</dbReference>
<dbReference type="InterPro" id="IPR040079">
    <property type="entry name" value="Glutathione_S-Trfase"/>
</dbReference>